<evidence type="ECO:0000313" key="2">
    <source>
        <dbReference type="Proteomes" id="UP000530320"/>
    </source>
</evidence>
<accession>A0A7W4PJ16</accession>
<sequence>MKARRGTGGACLTSLSGLALLVGRWSLVAGDGVGFIISHMKLSFSLVYKSKDFLGAMLHTRFKTIRNETLSKNAREFECDKKFTK</sequence>
<dbReference type="EMBL" id="JABEQP010000019">
    <property type="protein sequence ID" value="MBB2199375.1"/>
    <property type="molecule type" value="Genomic_DNA"/>
</dbReference>
<proteinExistence type="predicted"/>
<organism evidence="1 2">
    <name type="scientific">Gluconacetobacter dulcium</name>
    <dbReference type="NCBI Taxonomy" id="2729096"/>
    <lineage>
        <taxon>Bacteria</taxon>
        <taxon>Pseudomonadati</taxon>
        <taxon>Pseudomonadota</taxon>
        <taxon>Alphaproteobacteria</taxon>
        <taxon>Acetobacterales</taxon>
        <taxon>Acetobacteraceae</taxon>
        <taxon>Gluconacetobacter</taxon>
    </lineage>
</organism>
<reference evidence="1 2" key="1">
    <citation type="submission" date="2020-04" db="EMBL/GenBank/DDBJ databases">
        <title>Description of novel Gluconacetobacter.</title>
        <authorList>
            <person name="Sombolestani A."/>
        </authorList>
    </citation>
    <scope>NUCLEOTIDE SEQUENCE [LARGE SCALE GENOMIC DNA]</scope>
    <source>
        <strain evidence="1 2">LMG 22058</strain>
    </source>
</reference>
<gene>
    <name evidence="1" type="ORF">HLH44_18375</name>
</gene>
<dbReference type="AlphaFoldDB" id="A0A7W4PJ16"/>
<evidence type="ECO:0000313" key="1">
    <source>
        <dbReference type="EMBL" id="MBB2199375.1"/>
    </source>
</evidence>
<comment type="caution">
    <text evidence="1">The sequence shown here is derived from an EMBL/GenBank/DDBJ whole genome shotgun (WGS) entry which is preliminary data.</text>
</comment>
<name>A0A7W4PJ16_9PROT</name>
<protein>
    <submittedName>
        <fullName evidence="1">Uncharacterized protein</fullName>
    </submittedName>
</protein>
<dbReference type="Proteomes" id="UP000530320">
    <property type="component" value="Unassembled WGS sequence"/>
</dbReference>
<dbReference type="RefSeq" id="WP_183010365.1">
    <property type="nucleotide sequence ID" value="NZ_JABEQP010000019.1"/>
</dbReference>